<dbReference type="InterPro" id="IPR002075">
    <property type="entry name" value="NTF2_dom"/>
</dbReference>
<dbReference type="AlphaFoldDB" id="A0A4U5P8Q0"/>
<dbReference type="SUPFAM" id="SSF54427">
    <property type="entry name" value="NTF2-like"/>
    <property type="match status" value="1"/>
</dbReference>
<comment type="caution">
    <text evidence="3">The sequence shown here is derived from an EMBL/GenBank/DDBJ whole genome shotgun (WGS) entry which is preliminary data.</text>
</comment>
<sequence length="133" mass="15072">MAAASALTKEDEEVCQSTNEFVKIYHKTVDQNRSRLNHLYCLQKATLVWNGTPVEGPDDIQAFWEKLPTSTHRMNTLDAQKMVVPNMDGILITITGNVTFDGPAGDHVFTHSLVLEKEDGIYKVRSDQYRFLD</sequence>
<dbReference type="Proteomes" id="UP000298663">
    <property type="component" value="Unassembled WGS sequence"/>
</dbReference>
<gene>
    <name evidence="3" type="ORF">L596_007261</name>
</gene>
<dbReference type="GO" id="GO:0005634">
    <property type="term" value="C:nucleus"/>
    <property type="evidence" value="ECO:0007669"/>
    <property type="project" value="UniProtKB-SubCell"/>
</dbReference>
<dbReference type="GO" id="GO:0015031">
    <property type="term" value="P:protein transport"/>
    <property type="evidence" value="ECO:0007669"/>
    <property type="project" value="UniProtKB-KW"/>
</dbReference>
<comment type="function">
    <text evidence="1">Has a role in nuclear-cytoplasmic transport of proteins and mRNAs.</text>
</comment>
<dbReference type="InterPro" id="IPR045875">
    <property type="entry name" value="NTF2"/>
</dbReference>
<dbReference type="GO" id="GO:0051028">
    <property type="term" value="P:mRNA transport"/>
    <property type="evidence" value="ECO:0007669"/>
    <property type="project" value="UniProtKB-UniRule"/>
</dbReference>
<comment type="subcellular location">
    <subcellularLocation>
        <location evidence="1">Cytoplasm</location>
    </subcellularLocation>
    <subcellularLocation>
        <location evidence="1">Nucleus</location>
    </subcellularLocation>
</comment>
<evidence type="ECO:0000256" key="1">
    <source>
        <dbReference type="RuleBase" id="RU369002"/>
    </source>
</evidence>
<evidence type="ECO:0000313" key="3">
    <source>
        <dbReference type="EMBL" id="TKR92647.1"/>
    </source>
</evidence>
<feature type="domain" description="NTF2" evidence="2">
    <location>
        <begin position="17"/>
        <end position="131"/>
    </location>
</feature>
<keyword evidence="1" id="KW-0653">Protein transport</keyword>
<reference evidence="3 4" key="2">
    <citation type="journal article" date="2019" name="G3 (Bethesda)">
        <title>Hybrid Assembly of the Genome of the Entomopathogenic Nematode Steinernema carpocapsae Identifies the X-Chromosome.</title>
        <authorList>
            <person name="Serra L."/>
            <person name="Macchietto M."/>
            <person name="Macias-Munoz A."/>
            <person name="McGill C.J."/>
            <person name="Rodriguez I.M."/>
            <person name="Rodriguez B."/>
            <person name="Murad R."/>
            <person name="Mortazavi A."/>
        </authorList>
    </citation>
    <scope>NUCLEOTIDE SEQUENCE [LARGE SCALE GENOMIC DNA]</scope>
    <source>
        <strain evidence="3 4">ALL</strain>
    </source>
</reference>
<dbReference type="GO" id="GO:0006913">
    <property type="term" value="P:nucleocytoplasmic transport"/>
    <property type="evidence" value="ECO:0007669"/>
    <property type="project" value="UniProtKB-UniRule"/>
</dbReference>
<dbReference type="PANTHER" id="PTHR12612">
    <property type="entry name" value="NUCLEAR TRANSPORT FACTOR 2"/>
    <property type="match status" value="1"/>
</dbReference>
<name>A0A4U5P8Q0_STECR</name>
<keyword evidence="1" id="KW-0539">Nucleus</keyword>
<dbReference type="EMBL" id="AZBU02000002">
    <property type="protein sequence ID" value="TKR92647.1"/>
    <property type="molecule type" value="Genomic_DNA"/>
</dbReference>
<keyword evidence="1" id="KW-0813">Transport</keyword>
<proteinExistence type="predicted"/>
<dbReference type="STRING" id="34508.A0A4U5P8Q0"/>
<dbReference type="InterPro" id="IPR032710">
    <property type="entry name" value="NTF2-like_dom_sf"/>
</dbReference>
<dbReference type="OrthoDB" id="25408at2759"/>
<organism evidence="3 4">
    <name type="scientific">Steinernema carpocapsae</name>
    <name type="common">Entomopathogenic nematode</name>
    <dbReference type="NCBI Taxonomy" id="34508"/>
    <lineage>
        <taxon>Eukaryota</taxon>
        <taxon>Metazoa</taxon>
        <taxon>Ecdysozoa</taxon>
        <taxon>Nematoda</taxon>
        <taxon>Chromadorea</taxon>
        <taxon>Rhabditida</taxon>
        <taxon>Tylenchina</taxon>
        <taxon>Panagrolaimomorpha</taxon>
        <taxon>Strongyloidoidea</taxon>
        <taxon>Steinernematidae</taxon>
        <taxon>Steinernema</taxon>
    </lineage>
</organism>
<dbReference type="Gene3D" id="3.10.450.50">
    <property type="match status" value="1"/>
</dbReference>
<dbReference type="PROSITE" id="PS50177">
    <property type="entry name" value="NTF2_DOMAIN"/>
    <property type="match status" value="1"/>
</dbReference>
<keyword evidence="4" id="KW-1185">Reference proteome</keyword>
<dbReference type="GO" id="GO:0005737">
    <property type="term" value="C:cytoplasm"/>
    <property type="evidence" value="ECO:0007669"/>
    <property type="project" value="UniProtKB-SubCell"/>
</dbReference>
<accession>A0A4U5P8Q0</accession>
<dbReference type="Pfam" id="PF02136">
    <property type="entry name" value="NTF2"/>
    <property type="match status" value="1"/>
</dbReference>
<evidence type="ECO:0000313" key="4">
    <source>
        <dbReference type="Proteomes" id="UP000298663"/>
    </source>
</evidence>
<evidence type="ECO:0000259" key="2">
    <source>
        <dbReference type="PROSITE" id="PS50177"/>
    </source>
</evidence>
<keyword evidence="1" id="KW-0963">Cytoplasm</keyword>
<dbReference type="InterPro" id="IPR018222">
    <property type="entry name" value="Nuclear_transport_factor_2_euk"/>
</dbReference>
<protein>
    <recommendedName>
        <fullName evidence="1">NTF2-related export protein</fullName>
    </recommendedName>
</protein>
<reference evidence="3 4" key="1">
    <citation type="journal article" date="2015" name="Genome Biol.">
        <title>Comparative genomics of Steinernema reveals deeply conserved gene regulatory networks.</title>
        <authorList>
            <person name="Dillman A.R."/>
            <person name="Macchietto M."/>
            <person name="Porter C.F."/>
            <person name="Rogers A."/>
            <person name="Williams B."/>
            <person name="Antoshechkin I."/>
            <person name="Lee M.M."/>
            <person name="Goodwin Z."/>
            <person name="Lu X."/>
            <person name="Lewis E.E."/>
            <person name="Goodrich-Blair H."/>
            <person name="Stock S.P."/>
            <person name="Adams B.J."/>
            <person name="Sternberg P.W."/>
            <person name="Mortazavi A."/>
        </authorList>
    </citation>
    <scope>NUCLEOTIDE SEQUENCE [LARGE SCALE GENOMIC DNA]</scope>
    <source>
        <strain evidence="3 4">ALL</strain>
    </source>
</reference>